<name>A0A1R3KZW4_9ROSI</name>
<dbReference type="EMBL" id="AWUE01008586">
    <property type="protein sequence ID" value="OMP12624.1"/>
    <property type="molecule type" value="Genomic_DNA"/>
</dbReference>
<protein>
    <submittedName>
        <fullName evidence="1">Uncharacterized protein</fullName>
    </submittedName>
</protein>
<proteinExistence type="predicted"/>
<accession>A0A1R3KZW4</accession>
<reference evidence="2" key="1">
    <citation type="submission" date="2013-09" db="EMBL/GenBank/DDBJ databases">
        <title>Corchorus olitorius genome sequencing.</title>
        <authorList>
            <person name="Alam M."/>
            <person name="Haque M.S."/>
            <person name="Islam M.S."/>
            <person name="Emdad E.M."/>
            <person name="Islam M.M."/>
            <person name="Ahmed B."/>
            <person name="Halim A."/>
            <person name="Hossen Q.M.M."/>
            <person name="Hossain M.Z."/>
            <person name="Ahmed R."/>
            <person name="Khan M.M."/>
            <person name="Islam R."/>
            <person name="Rashid M.M."/>
            <person name="Khan S.A."/>
            <person name="Rahman M.S."/>
            <person name="Alam M."/>
            <person name="Yahiya A.S."/>
            <person name="Khan M.S."/>
            <person name="Azam M.S."/>
            <person name="Haque T."/>
            <person name="Lashkar M.Z.H."/>
            <person name="Akhand A.I."/>
            <person name="Morshed G."/>
            <person name="Roy S."/>
            <person name="Uddin K.S."/>
            <person name="Rabeya T."/>
            <person name="Hossain A.S."/>
            <person name="Chowdhury A."/>
            <person name="Snigdha A.R."/>
            <person name="Mortoza M.S."/>
            <person name="Matin S.A."/>
            <person name="Hoque S.M.E."/>
            <person name="Islam M.K."/>
            <person name="Roy D.K."/>
            <person name="Haider R."/>
            <person name="Moosa M.M."/>
            <person name="Elias S.M."/>
            <person name="Hasan A.M."/>
            <person name="Jahan S."/>
            <person name="Shafiuddin M."/>
            <person name="Mahmood N."/>
            <person name="Shommy N.S."/>
        </authorList>
    </citation>
    <scope>NUCLEOTIDE SEQUENCE [LARGE SCALE GENOMIC DNA]</scope>
    <source>
        <strain evidence="2">cv. O-4</strain>
    </source>
</reference>
<dbReference type="AlphaFoldDB" id="A0A1R3KZW4"/>
<comment type="caution">
    <text evidence="1">The sequence shown here is derived from an EMBL/GenBank/DDBJ whole genome shotgun (WGS) entry which is preliminary data.</text>
</comment>
<evidence type="ECO:0000313" key="1">
    <source>
        <dbReference type="EMBL" id="OMP12624.1"/>
    </source>
</evidence>
<keyword evidence="2" id="KW-1185">Reference proteome</keyword>
<organism evidence="1 2">
    <name type="scientific">Corchorus olitorius</name>
    <dbReference type="NCBI Taxonomy" id="93759"/>
    <lineage>
        <taxon>Eukaryota</taxon>
        <taxon>Viridiplantae</taxon>
        <taxon>Streptophyta</taxon>
        <taxon>Embryophyta</taxon>
        <taxon>Tracheophyta</taxon>
        <taxon>Spermatophyta</taxon>
        <taxon>Magnoliopsida</taxon>
        <taxon>eudicotyledons</taxon>
        <taxon>Gunneridae</taxon>
        <taxon>Pentapetalae</taxon>
        <taxon>rosids</taxon>
        <taxon>malvids</taxon>
        <taxon>Malvales</taxon>
        <taxon>Malvaceae</taxon>
        <taxon>Grewioideae</taxon>
        <taxon>Apeibeae</taxon>
        <taxon>Corchorus</taxon>
    </lineage>
</organism>
<gene>
    <name evidence="1" type="ORF">COLO4_02944</name>
</gene>
<dbReference type="Proteomes" id="UP000187203">
    <property type="component" value="Unassembled WGS sequence"/>
</dbReference>
<evidence type="ECO:0000313" key="2">
    <source>
        <dbReference type="Proteomes" id="UP000187203"/>
    </source>
</evidence>
<sequence length="29" mass="3110">MATIPYSSVQSSCCHTVNLALEGQYCCIS</sequence>